<feature type="domain" description="BTB" evidence="1">
    <location>
        <begin position="6"/>
        <end position="101"/>
    </location>
</feature>
<gene>
    <name evidence="2" type="ORF">M9Y10_040178</name>
</gene>
<organism evidence="2 3">
    <name type="scientific">Tritrichomonas musculus</name>
    <dbReference type="NCBI Taxonomy" id="1915356"/>
    <lineage>
        <taxon>Eukaryota</taxon>
        <taxon>Metamonada</taxon>
        <taxon>Parabasalia</taxon>
        <taxon>Tritrichomonadida</taxon>
        <taxon>Tritrichomonadidae</taxon>
        <taxon>Tritrichomonas</taxon>
    </lineage>
</organism>
<evidence type="ECO:0000259" key="1">
    <source>
        <dbReference type="Pfam" id="PF00651"/>
    </source>
</evidence>
<comment type="caution">
    <text evidence="2">The sequence shown here is derived from an EMBL/GenBank/DDBJ whole genome shotgun (WGS) entry which is preliminary data.</text>
</comment>
<dbReference type="InterPro" id="IPR000210">
    <property type="entry name" value="BTB/POZ_dom"/>
</dbReference>
<dbReference type="EMBL" id="JAPFFF010000071">
    <property type="protein sequence ID" value="KAK8835981.1"/>
    <property type="molecule type" value="Genomic_DNA"/>
</dbReference>
<name>A0ABR2GQP4_9EUKA</name>
<reference evidence="2 3" key="1">
    <citation type="submission" date="2024-04" db="EMBL/GenBank/DDBJ databases">
        <title>Tritrichomonas musculus Genome.</title>
        <authorList>
            <person name="Alves-Ferreira E."/>
            <person name="Grigg M."/>
            <person name="Lorenzi H."/>
            <person name="Galac M."/>
        </authorList>
    </citation>
    <scope>NUCLEOTIDE SEQUENCE [LARGE SCALE GENOMIC DNA]</scope>
    <source>
        <strain evidence="2 3">EAF2021</strain>
    </source>
</reference>
<evidence type="ECO:0000313" key="3">
    <source>
        <dbReference type="Proteomes" id="UP001470230"/>
    </source>
</evidence>
<dbReference type="Pfam" id="PF00651">
    <property type="entry name" value="BTB"/>
    <property type="match status" value="1"/>
</dbReference>
<protein>
    <recommendedName>
        <fullName evidence="1">BTB domain-containing protein</fullName>
    </recommendedName>
</protein>
<accession>A0ABR2GQP4</accession>
<sequence length="342" mass="40060">MVNQTLTVVYQNERFMVDQELLCKESSKIRQLMSQIETNDQDCCVKINYNRFTTRNVSNFLKICQNQETDVQNSELNEICLLAKMFQADKIFNTAFDFIVTEIDNTYSIPSDQLIEINKSQNITLEPEIREIAEPFRYDLSDFEFDESYEQNESNNSNQLKKKKEKTHSVCYQIQVENPFIKSHRFYLIKDNEVILMAKRKYDKIIIGKGKNCHFNGNMQASVARITRDTRGYNIVNTNDQEFKIRFEKNGEKYSVKTSFDHKGEKQVWNPMQPKNEKIIKGEYNHKAIQSRKNVILQNIRNRPAFIVRKIGKKVYETECHPDCEPAIAFSIALSQIIGPIA</sequence>
<proteinExistence type="predicted"/>
<dbReference type="Proteomes" id="UP001470230">
    <property type="component" value="Unassembled WGS sequence"/>
</dbReference>
<keyword evidence="3" id="KW-1185">Reference proteome</keyword>
<evidence type="ECO:0000313" key="2">
    <source>
        <dbReference type="EMBL" id="KAK8835981.1"/>
    </source>
</evidence>